<sequence>MSKKCKRCGADLVSLPHQIDGWGEYYACAGCEHKPEGCTCEPKEAPAQPFARRIKLTRASEIEPEPVEWMWEDNGRGRIPSGALAVAAGREGTGKSSFGIWMAAGVTTGTLPGPLLGRPHDVIYVAVEDSWKHTLVPRLIAAGANLDRVWRAEVEISEDETSTINLPNDFALLEDSIAHNGVKLVILDPLISTISAGIDTHKERSVRMVLDPLARLGDRTGCVMLGIAHFGKGAGTDASSLITGSGAFKNVPRAVLAFAVDPDEGTRVMTQSKNSLGLADLPSLAYNIESVKIETKKGTADVGKFVFCGEAPRSVGEILASNGDDSEQRNDKAGAVEFLIEALAGGWRKTTEIQEEAKQIHGISERTLNRARKSLAVVAKNFPTGPNGKGEWWLALPEQSATLPDPEGKGAKP</sequence>
<gene>
    <name evidence="1" type="ORF">ACFO60_33420</name>
</gene>
<evidence type="ECO:0000313" key="2">
    <source>
        <dbReference type="Proteomes" id="UP001596004"/>
    </source>
</evidence>
<evidence type="ECO:0000313" key="1">
    <source>
        <dbReference type="EMBL" id="MFC4535690.1"/>
    </source>
</evidence>
<dbReference type="SUPFAM" id="SSF52540">
    <property type="entry name" value="P-loop containing nucleoside triphosphate hydrolases"/>
    <property type="match status" value="1"/>
</dbReference>
<accession>A0ABV9CS66</accession>
<comment type="caution">
    <text evidence="1">The sequence shown here is derived from an EMBL/GenBank/DDBJ whole genome shotgun (WGS) entry which is preliminary data.</text>
</comment>
<dbReference type="InterPro" id="IPR027417">
    <property type="entry name" value="P-loop_NTPase"/>
</dbReference>
<keyword evidence="2" id="KW-1185">Reference proteome</keyword>
<protein>
    <submittedName>
        <fullName evidence="1">AAA family ATPase</fullName>
    </submittedName>
</protein>
<proteinExistence type="predicted"/>
<organism evidence="1 2">
    <name type="scientific">Sphaerisporangium dianthi</name>
    <dbReference type="NCBI Taxonomy" id="1436120"/>
    <lineage>
        <taxon>Bacteria</taxon>
        <taxon>Bacillati</taxon>
        <taxon>Actinomycetota</taxon>
        <taxon>Actinomycetes</taxon>
        <taxon>Streptosporangiales</taxon>
        <taxon>Streptosporangiaceae</taxon>
        <taxon>Sphaerisporangium</taxon>
    </lineage>
</organism>
<name>A0ABV9CS66_9ACTN</name>
<dbReference type="Pfam" id="PF13481">
    <property type="entry name" value="AAA_25"/>
    <property type="match status" value="1"/>
</dbReference>
<dbReference type="EMBL" id="JBHSFP010000034">
    <property type="protein sequence ID" value="MFC4535690.1"/>
    <property type="molecule type" value="Genomic_DNA"/>
</dbReference>
<dbReference type="RefSeq" id="WP_380848742.1">
    <property type="nucleotide sequence ID" value="NZ_JBHSFP010000034.1"/>
</dbReference>
<dbReference type="Proteomes" id="UP001596004">
    <property type="component" value="Unassembled WGS sequence"/>
</dbReference>
<reference evidence="2" key="1">
    <citation type="journal article" date="2019" name="Int. J. Syst. Evol. Microbiol.">
        <title>The Global Catalogue of Microorganisms (GCM) 10K type strain sequencing project: providing services to taxonomists for standard genome sequencing and annotation.</title>
        <authorList>
            <consortium name="The Broad Institute Genomics Platform"/>
            <consortium name="The Broad Institute Genome Sequencing Center for Infectious Disease"/>
            <person name="Wu L."/>
            <person name="Ma J."/>
        </authorList>
    </citation>
    <scope>NUCLEOTIDE SEQUENCE [LARGE SCALE GENOMIC DNA]</scope>
    <source>
        <strain evidence="2">CGMCC 4.7132</strain>
    </source>
</reference>
<dbReference type="Gene3D" id="3.40.50.300">
    <property type="entry name" value="P-loop containing nucleotide triphosphate hydrolases"/>
    <property type="match status" value="1"/>
</dbReference>